<sequence>MYSFSLASKRRSTAAAAAESPPLPPVEHLIRSPSELHAHAHPHKPLLSSQQTEQHHASHPDGVDGGDAAMEVAHGRLGWHPGHEHVPTASLYAVVPPAEQLMQVHNMNSFTDLRETADWVVEVQRERADKKRRALAQHEAVKLEEQRRRDAQEEQTALEMQRRRAERRQERAERRDAAAVADFQARNTLALDTQLRLMELGRYVTQTTEQHKTHAREKLFKNWASRHNLLGGPVSMTSWTGTNTQGYHASAPATETELRDAASATEDAYVRLSLAYRNTAQRSRAAAAILRPAELVGRGAAHPHTTQPASSAVAATGAVAPSSHPLPMATTPSNSAAPSPAPFHTAPPMFAHTSVEHMGEHANAIPYTYIPAFFDAPSATATAVTASPRRVGDAPRVDAEAIMPLPLSPSPVSRDVTGALQSHYYPWAVYSGSAVRGAMLPPAPPPREASLAVHQWGVNELRDHMLGRGVRQDGTIEDQCERKKQSAARRGLTTLPHDYATATSNTAALQVPLHFGKRMDVWL</sequence>
<feature type="compositionally biased region" description="Basic and acidic residues" evidence="1">
    <location>
        <begin position="160"/>
        <end position="171"/>
    </location>
</feature>
<keyword evidence="3" id="KW-1185">Reference proteome</keyword>
<comment type="caution">
    <text evidence="2">The sequence shown here is derived from an EMBL/GenBank/DDBJ whole genome shotgun (WGS) entry which is preliminary data.</text>
</comment>
<protein>
    <submittedName>
        <fullName evidence="2">Uncharacterized protein</fullName>
    </submittedName>
</protein>
<feature type="region of interest" description="Disordered" evidence="1">
    <location>
        <begin position="317"/>
        <end position="341"/>
    </location>
</feature>
<dbReference type="Proteomes" id="UP001430356">
    <property type="component" value="Unassembled WGS sequence"/>
</dbReference>
<accession>A0AAW0ESA8</accession>
<reference evidence="2 3" key="1">
    <citation type="journal article" date="2021" name="MBio">
        <title>A New Model Trypanosomatid, Novymonas esmeraldas: Genomic Perception of Its 'Candidatus Pandoraea novymonadis' Endosymbiont.</title>
        <authorList>
            <person name="Zakharova A."/>
            <person name="Saura A."/>
            <person name="Butenko A."/>
            <person name="Podesvova L."/>
            <person name="Warmusova S."/>
            <person name="Kostygov A.Y."/>
            <person name="Nenarokova A."/>
            <person name="Lukes J."/>
            <person name="Opperdoes F.R."/>
            <person name="Yurchenko V."/>
        </authorList>
    </citation>
    <scope>NUCLEOTIDE SEQUENCE [LARGE SCALE GENOMIC DNA]</scope>
    <source>
        <strain evidence="2 3">E262AT.01</strain>
    </source>
</reference>
<feature type="region of interest" description="Disordered" evidence="1">
    <location>
        <begin position="142"/>
        <end position="171"/>
    </location>
</feature>
<evidence type="ECO:0000313" key="2">
    <source>
        <dbReference type="EMBL" id="KAK7197072.1"/>
    </source>
</evidence>
<dbReference type="AlphaFoldDB" id="A0AAW0ESA8"/>
<organism evidence="2 3">
    <name type="scientific">Novymonas esmeraldas</name>
    <dbReference type="NCBI Taxonomy" id="1808958"/>
    <lineage>
        <taxon>Eukaryota</taxon>
        <taxon>Discoba</taxon>
        <taxon>Euglenozoa</taxon>
        <taxon>Kinetoplastea</taxon>
        <taxon>Metakinetoplastina</taxon>
        <taxon>Trypanosomatida</taxon>
        <taxon>Trypanosomatidae</taxon>
        <taxon>Novymonas</taxon>
    </lineage>
</organism>
<feature type="compositionally biased region" description="Basic and acidic residues" evidence="1">
    <location>
        <begin position="53"/>
        <end position="62"/>
    </location>
</feature>
<dbReference type="EMBL" id="JAECZO010000094">
    <property type="protein sequence ID" value="KAK7197072.1"/>
    <property type="molecule type" value="Genomic_DNA"/>
</dbReference>
<gene>
    <name evidence="2" type="ORF">NESM_000651400</name>
</gene>
<name>A0AAW0ESA8_9TRYP</name>
<feature type="compositionally biased region" description="Low complexity" evidence="1">
    <location>
        <begin position="317"/>
        <end position="338"/>
    </location>
</feature>
<feature type="region of interest" description="Disordered" evidence="1">
    <location>
        <begin position="36"/>
        <end position="68"/>
    </location>
</feature>
<evidence type="ECO:0000313" key="3">
    <source>
        <dbReference type="Proteomes" id="UP001430356"/>
    </source>
</evidence>
<feature type="compositionally biased region" description="Basic and acidic residues" evidence="1">
    <location>
        <begin position="142"/>
        <end position="152"/>
    </location>
</feature>
<proteinExistence type="predicted"/>
<evidence type="ECO:0000256" key="1">
    <source>
        <dbReference type="SAM" id="MobiDB-lite"/>
    </source>
</evidence>